<evidence type="ECO:0000256" key="12">
    <source>
        <dbReference type="RuleBase" id="RU003357"/>
    </source>
</evidence>
<dbReference type="Gene3D" id="2.170.130.10">
    <property type="entry name" value="TonB-dependent receptor, plug domain"/>
    <property type="match status" value="1"/>
</dbReference>
<organism evidence="16 17">
    <name type="scientific">Duganella fentianensis</name>
    <dbReference type="NCBI Taxonomy" id="2692177"/>
    <lineage>
        <taxon>Bacteria</taxon>
        <taxon>Pseudomonadati</taxon>
        <taxon>Pseudomonadota</taxon>
        <taxon>Betaproteobacteria</taxon>
        <taxon>Burkholderiales</taxon>
        <taxon>Oxalobacteraceae</taxon>
        <taxon>Telluria group</taxon>
        <taxon>Duganella</taxon>
    </lineage>
</organism>
<keyword evidence="9 16" id="KW-0675">Receptor</keyword>
<keyword evidence="8 11" id="KW-0472">Membrane</keyword>
<dbReference type="PROSITE" id="PS52016">
    <property type="entry name" value="TONB_DEPENDENT_REC_3"/>
    <property type="match status" value="1"/>
</dbReference>
<comment type="subcellular location">
    <subcellularLocation>
        <location evidence="1 11">Cell outer membrane</location>
        <topology evidence="1 11">Multi-pass membrane protein</topology>
    </subcellularLocation>
</comment>
<dbReference type="Pfam" id="PF07715">
    <property type="entry name" value="Plug"/>
    <property type="match status" value="1"/>
</dbReference>
<dbReference type="PANTHER" id="PTHR30069:SF29">
    <property type="entry name" value="HEMOGLOBIN AND HEMOGLOBIN-HAPTOGLOBIN-BINDING PROTEIN 1-RELATED"/>
    <property type="match status" value="1"/>
</dbReference>
<evidence type="ECO:0000256" key="4">
    <source>
        <dbReference type="ARBA" id="ARBA00022452"/>
    </source>
</evidence>
<feature type="domain" description="TonB-dependent receptor plug" evidence="15">
    <location>
        <begin position="55"/>
        <end position="165"/>
    </location>
</feature>
<evidence type="ECO:0000256" key="10">
    <source>
        <dbReference type="ARBA" id="ARBA00023237"/>
    </source>
</evidence>
<dbReference type="Gene3D" id="2.40.170.20">
    <property type="entry name" value="TonB-dependent receptor, beta-barrel domain"/>
    <property type="match status" value="1"/>
</dbReference>
<evidence type="ECO:0000256" key="8">
    <source>
        <dbReference type="ARBA" id="ARBA00023136"/>
    </source>
</evidence>
<evidence type="ECO:0000256" key="2">
    <source>
        <dbReference type="ARBA" id="ARBA00009810"/>
    </source>
</evidence>
<dbReference type="InterPro" id="IPR012910">
    <property type="entry name" value="Plug_dom"/>
</dbReference>
<keyword evidence="10 11" id="KW-0998">Cell outer membrane</keyword>
<evidence type="ECO:0000256" key="3">
    <source>
        <dbReference type="ARBA" id="ARBA00022448"/>
    </source>
</evidence>
<evidence type="ECO:0000259" key="14">
    <source>
        <dbReference type="Pfam" id="PF00593"/>
    </source>
</evidence>
<evidence type="ECO:0000256" key="6">
    <source>
        <dbReference type="ARBA" id="ARBA00022729"/>
    </source>
</evidence>
<dbReference type="RefSeq" id="WP_161035387.1">
    <property type="nucleotide sequence ID" value="NZ_WWCL01000002.1"/>
</dbReference>
<evidence type="ECO:0000313" key="17">
    <source>
        <dbReference type="Proteomes" id="UP000444316"/>
    </source>
</evidence>
<proteinExistence type="inferred from homology"/>
<keyword evidence="7 12" id="KW-0798">TonB box</keyword>
<comment type="caution">
    <text evidence="16">The sequence shown here is derived from an EMBL/GenBank/DDBJ whole genome shotgun (WGS) entry which is preliminary data.</text>
</comment>
<dbReference type="GO" id="GO:0009279">
    <property type="term" value="C:cell outer membrane"/>
    <property type="evidence" value="ECO:0007669"/>
    <property type="project" value="UniProtKB-SubCell"/>
</dbReference>
<gene>
    <name evidence="16" type="ORF">GTP23_12365</name>
</gene>
<keyword evidence="6 13" id="KW-0732">Signal</keyword>
<dbReference type="AlphaFoldDB" id="A0A845I2A8"/>
<evidence type="ECO:0000259" key="15">
    <source>
        <dbReference type="Pfam" id="PF07715"/>
    </source>
</evidence>
<dbReference type="InterPro" id="IPR037066">
    <property type="entry name" value="Plug_dom_sf"/>
</dbReference>
<keyword evidence="4 11" id="KW-1134">Transmembrane beta strand</keyword>
<name>A0A845I2A8_9BURK</name>
<protein>
    <submittedName>
        <fullName evidence="16">TonB-dependent receptor</fullName>
    </submittedName>
</protein>
<dbReference type="Proteomes" id="UP000444316">
    <property type="component" value="Unassembled WGS sequence"/>
</dbReference>
<keyword evidence="3 11" id="KW-0813">Transport</keyword>
<comment type="similarity">
    <text evidence="2 11 12">Belongs to the TonB-dependent receptor family.</text>
</comment>
<evidence type="ECO:0000256" key="11">
    <source>
        <dbReference type="PROSITE-ProRule" id="PRU01360"/>
    </source>
</evidence>
<dbReference type="PANTHER" id="PTHR30069">
    <property type="entry name" value="TONB-DEPENDENT OUTER MEMBRANE RECEPTOR"/>
    <property type="match status" value="1"/>
</dbReference>
<sequence>MPRPHRLRYALAAALPWFFGTALAWAGPVSDDDALALSYSEAASVSIATGNSQSLRRAPAVASVITAADIVAMGATELDQILETVPGIHVNRAPNSNSPLYVVRGIVSAFNPQVLVLQNGIPITTAYIGNKGNIWGGYPVEHIARIEILRGPGSALYGSDAYAGVINIITKNAAEVGGTEFGLRGASFGTGELWFQQGTRLGPLAIASYLRYGQTDGNHNLVEADAQSRNDKLFNTHASLAPGEVHNQLKAVDGNLDVQYGAWRARFGYKRRYDMGTGLGIASALDPTGRQQTERITSSLSWTEAQLGHDWGAGATVSSQQYSQEIPTWYQLMPAGLVYPTGAFPNGMIAAPETWERTYRASAYADYSGWQLHRLRLGVGHDDIDMYRTREYRNFNYAANGLPIPLPGVIETSASSPFIRPQRRNINYLYLQDEWNLATDWNLTAGLRHDRYSDFGSTTNPRLALVWDASYDLTAKLLYGRAFRAPAFAESYGISNPVAMGNPLLKPERNATTELALAWQLSSNASANLTFYHYNMHDIIRTVANPVPGTGSTYTNTGDQRGDGVELEGKWQLASAVQLSGNYAWQRSIDQRTGTDAGAAPRHHLLGRVDWSVDSDYQLGAQLNHVAGRRRALGDLRAPIADYSTADFTLATRYGRQRWNYTLAIRNAFNANVREPSPAPGLTLPGDIPMPGRSISLQASYQM</sequence>
<dbReference type="EMBL" id="WWCL01000002">
    <property type="protein sequence ID" value="MYN45841.1"/>
    <property type="molecule type" value="Genomic_DNA"/>
</dbReference>
<feature type="domain" description="TonB-dependent receptor-like beta-barrel" evidence="14">
    <location>
        <begin position="255"/>
        <end position="667"/>
    </location>
</feature>
<dbReference type="InterPro" id="IPR039426">
    <property type="entry name" value="TonB-dep_rcpt-like"/>
</dbReference>
<dbReference type="GO" id="GO:0015344">
    <property type="term" value="F:siderophore uptake transmembrane transporter activity"/>
    <property type="evidence" value="ECO:0007669"/>
    <property type="project" value="TreeGrafter"/>
</dbReference>
<reference evidence="16" key="1">
    <citation type="submission" date="2019-12" db="EMBL/GenBank/DDBJ databases">
        <title>Novel species isolated from a subtropical stream in China.</title>
        <authorList>
            <person name="Lu H."/>
        </authorList>
    </citation>
    <scope>NUCLEOTIDE SEQUENCE [LARGE SCALE GENOMIC DNA]</scope>
    <source>
        <strain evidence="16">FT93W</strain>
    </source>
</reference>
<dbReference type="InterPro" id="IPR036942">
    <property type="entry name" value="Beta-barrel_TonB_sf"/>
</dbReference>
<dbReference type="InterPro" id="IPR000531">
    <property type="entry name" value="Beta-barrel_TonB"/>
</dbReference>
<dbReference type="Pfam" id="PF00593">
    <property type="entry name" value="TonB_dep_Rec_b-barrel"/>
    <property type="match status" value="1"/>
</dbReference>
<accession>A0A845I2A8</accession>
<dbReference type="GO" id="GO:0044718">
    <property type="term" value="P:siderophore transmembrane transport"/>
    <property type="evidence" value="ECO:0007669"/>
    <property type="project" value="TreeGrafter"/>
</dbReference>
<evidence type="ECO:0000256" key="13">
    <source>
        <dbReference type="SAM" id="SignalP"/>
    </source>
</evidence>
<keyword evidence="17" id="KW-1185">Reference proteome</keyword>
<feature type="chain" id="PRO_5032290481" evidence="13">
    <location>
        <begin position="27"/>
        <end position="703"/>
    </location>
</feature>
<dbReference type="CDD" id="cd01347">
    <property type="entry name" value="ligand_gated_channel"/>
    <property type="match status" value="1"/>
</dbReference>
<feature type="signal peptide" evidence="13">
    <location>
        <begin position="1"/>
        <end position="26"/>
    </location>
</feature>
<evidence type="ECO:0000256" key="5">
    <source>
        <dbReference type="ARBA" id="ARBA00022692"/>
    </source>
</evidence>
<evidence type="ECO:0000256" key="1">
    <source>
        <dbReference type="ARBA" id="ARBA00004571"/>
    </source>
</evidence>
<evidence type="ECO:0000313" key="16">
    <source>
        <dbReference type="EMBL" id="MYN45841.1"/>
    </source>
</evidence>
<evidence type="ECO:0000256" key="7">
    <source>
        <dbReference type="ARBA" id="ARBA00023077"/>
    </source>
</evidence>
<evidence type="ECO:0000256" key="9">
    <source>
        <dbReference type="ARBA" id="ARBA00023170"/>
    </source>
</evidence>
<keyword evidence="5 11" id="KW-0812">Transmembrane</keyword>
<dbReference type="SUPFAM" id="SSF56935">
    <property type="entry name" value="Porins"/>
    <property type="match status" value="1"/>
</dbReference>